<dbReference type="SUPFAM" id="SSF56601">
    <property type="entry name" value="beta-lactamase/transpeptidase-like"/>
    <property type="match status" value="1"/>
</dbReference>
<dbReference type="InterPro" id="IPR050491">
    <property type="entry name" value="AmpC-like"/>
</dbReference>
<proteinExistence type="predicted"/>
<feature type="region of interest" description="Disordered" evidence="1">
    <location>
        <begin position="55"/>
        <end position="88"/>
    </location>
</feature>
<keyword evidence="5" id="KW-1185">Reference proteome</keyword>
<keyword evidence="2" id="KW-0732">Signal</keyword>
<name>A0ABS0X8B1_9ACTN</name>
<organism evidence="4 5">
    <name type="scientific">Streptomyces flavofungini</name>
    <dbReference type="NCBI Taxonomy" id="68200"/>
    <lineage>
        <taxon>Bacteria</taxon>
        <taxon>Bacillati</taxon>
        <taxon>Actinomycetota</taxon>
        <taxon>Actinomycetes</taxon>
        <taxon>Kitasatosporales</taxon>
        <taxon>Streptomycetaceae</taxon>
        <taxon>Streptomyces</taxon>
    </lineage>
</organism>
<evidence type="ECO:0000313" key="5">
    <source>
        <dbReference type="Proteomes" id="UP000634780"/>
    </source>
</evidence>
<dbReference type="InterPro" id="IPR006311">
    <property type="entry name" value="TAT_signal"/>
</dbReference>
<protein>
    <submittedName>
        <fullName evidence="4">Beta-lactamase family protein</fullName>
    </submittedName>
</protein>
<dbReference type="PANTHER" id="PTHR46825">
    <property type="entry name" value="D-ALANYL-D-ALANINE-CARBOXYPEPTIDASE/ENDOPEPTIDASE AMPH"/>
    <property type="match status" value="1"/>
</dbReference>
<gene>
    <name evidence="4" type="ORF">JGB26_20030</name>
</gene>
<dbReference type="PANTHER" id="PTHR46825:SF7">
    <property type="entry name" value="D-ALANYL-D-ALANINE CARBOXYPEPTIDASE"/>
    <property type="match status" value="1"/>
</dbReference>
<feature type="domain" description="Beta-lactamase-related" evidence="3">
    <location>
        <begin position="50"/>
        <end position="371"/>
    </location>
</feature>
<dbReference type="Proteomes" id="UP000634780">
    <property type="component" value="Unassembled WGS sequence"/>
</dbReference>
<feature type="signal peptide" evidence="2">
    <location>
        <begin position="1"/>
        <end position="31"/>
    </location>
</feature>
<dbReference type="EMBL" id="JAEKOZ010000011">
    <property type="protein sequence ID" value="MBJ3809379.1"/>
    <property type="molecule type" value="Genomic_DNA"/>
</dbReference>
<dbReference type="RefSeq" id="WP_190118829.1">
    <property type="nucleotide sequence ID" value="NZ_BMVR01000012.1"/>
</dbReference>
<accession>A0ABS0X8B1</accession>
<dbReference type="Pfam" id="PF00144">
    <property type="entry name" value="Beta-lactamase"/>
    <property type="match status" value="1"/>
</dbReference>
<sequence>MYALGRRRRVLLGLAGSAAALLAAASGLTAAAKPQQTDPLQRQVDAIHESGAVGVSAEVASPDARDRARAGTAERGTSRPMPSNGRFRIGSATKTFTATVVLQLVGEGRMSLADTVERWLPGVVRGNGDDGSRVTVRQLLQHTSGIPDTLPHIPALRSADGYRAERFRTYTPRELVGLAMRDGTEFPPGDGWSYSNTNYVLAAMIIHEVTGRSWAREVNDRIIRPLRLRGTSTPGTFPSIRGPHAQAYAAFGTGTAIDVTALNPSMAHGSGSIISTTHDLNRFYRALLGGRLLAPAQLAEMTTTKDAPELGVRYGLGLGELPLSCGGSYFGHPGELLGHHTWSGVTRDGSRTAAVYTTSDGGKETQEAMRTLVDRELCRNRP</sequence>
<comment type="caution">
    <text evidence="4">The sequence shown here is derived from an EMBL/GenBank/DDBJ whole genome shotgun (WGS) entry which is preliminary data.</text>
</comment>
<evidence type="ECO:0000259" key="3">
    <source>
        <dbReference type="Pfam" id="PF00144"/>
    </source>
</evidence>
<dbReference type="PROSITE" id="PS51318">
    <property type="entry name" value="TAT"/>
    <property type="match status" value="1"/>
</dbReference>
<evidence type="ECO:0000256" key="2">
    <source>
        <dbReference type="SAM" id="SignalP"/>
    </source>
</evidence>
<dbReference type="InterPro" id="IPR001466">
    <property type="entry name" value="Beta-lactam-related"/>
</dbReference>
<dbReference type="InterPro" id="IPR012338">
    <property type="entry name" value="Beta-lactam/transpept-like"/>
</dbReference>
<feature type="chain" id="PRO_5045365545" evidence="2">
    <location>
        <begin position="32"/>
        <end position="382"/>
    </location>
</feature>
<reference evidence="4 5" key="1">
    <citation type="submission" date="2020-12" db="EMBL/GenBank/DDBJ databases">
        <title>Streptomyces typhae sp. nov., a novel endophytic actinomycete isolated from the root of cattail pollen (Typha angustifolia L.).</title>
        <authorList>
            <person name="Peng C."/>
            <person name="Liu C."/>
        </authorList>
    </citation>
    <scope>NUCLEOTIDE SEQUENCE [LARGE SCALE GENOMIC DNA]</scope>
    <source>
        <strain evidence="4 5">JCM 4753</strain>
    </source>
</reference>
<evidence type="ECO:0000313" key="4">
    <source>
        <dbReference type="EMBL" id="MBJ3809379.1"/>
    </source>
</evidence>
<dbReference type="Gene3D" id="3.40.710.10">
    <property type="entry name" value="DD-peptidase/beta-lactamase superfamily"/>
    <property type="match status" value="1"/>
</dbReference>
<evidence type="ECO:0000256" key="1">
    <source>
        <dbReference type="SAM" id="MobiDB-lite"/>
    </source>
</evidence>